<dbReference type="Proteomes" id="UP001163846">
    <property type="component" value="Unassembled WGS sequence"/>
</dbReference>
<protein>
    <submittedName>
        <fullName evidence="1">Uncharacterized protein</fullName>
    </submittedName>
</protein>
<name>A0AA38P1N1_9AGAR</name>
<dbReference type="EMBL" id="MU806506">
    <property type="protein sequence ID" value="KAJ3834624.1"/>
    <property type="molecule type" value="Genomic_DNA"/>
</dbReference>
<keyword evidence="2" id="KW-1185">Reference proteome</keyword>
<sequence length="200" mass="23783">MPPKKVNQHMPNPPKEALKHIIEQLWRLSVADTEAVEILKEYYDTDTYGLSVFTYRIWLKEWGYLSTRKQNHDEESIRPWIEKIKQRFPTKGADGVRIMLSLEYGVKAPRQLILQVLHKIEPEAIAARRGNKFKRCIYYAAGVHDMVCINQHDKFMRFGLRFHNAIDPFSGYNHWLKCWWTNKNPILINSYYLEAFRKEG</sequence>
<accession>A0AA38P1N1</accession>
<proteinExistence type="predicted"/>
<dbReference type="PANTHER" id="PTHR46177:SF1">
    <property type="entry name" value="INTEGRASE CATALYTIC DOMAIN-CONTAINING PROTEIN"/>
    <property type="match status" value="1"/>
</dbReference>
<evidence type="ECO:0000313" key="1">
    <source>
        <dbReference type="EMBL" id="KAJ3834624.1"/>
    </source>
</evidence>
<gene>
    <name evidence="1" type="ORF">F5878DRAFT_349386</name>
</gene>
<feature type="non-terminal residue" evidence="1">
    <location>
        <position position="200"/>
    </location>
</feature>
<dbReference type="AlphaFoldDB" id="A0AA38P1N1"/>
<organism evidence="1 2">
    <name type="scientific">Lentinula raphanica</name>
    <dbReference type="NCBI Taxonomy" id="153919"/>
    <lineage>
        <taxon>Eukaryota</taxon>
        <taxon>Fungi</taxon>
        <taxon>Dikarya</taxon>
        <taxon>Basidiomycota</taxon>
        <taxon>Agaricomycotina</taxon>
        <taxon>Agaricomycetes</taxon>
        <taxon>Agaricomycetidae</taxon>
        <taxon>Agaricales</taxon>
        <taxon>Marasmiineae</taxon>
        <taxon>Omphalotaceae</taxon>
        <taxon>Lentinula</taxon>
    </lineage>
</organism>
<dbReference type="PANTHER" id="PTHR46177">
    <property type="entry name" value="INTEGRASE CATALYTIC DOMAIN-CONTAINING PROTEIN"/>
    <property type="match status" value="1"/>
</dbReference>
<reference evidence="1" key="1">
    <citation type="submission" date="2022-08" db="EMBL/GenBank/DDBJ databases">
        <authorList>
            <consortium name="DOE Joint Genome Institute"/>
            <person name="Min B."/>
            <person name="Riley R."/>
            <person name="Sierra-Patev S."/>
            <person name="Naranjo-Ortiz M."/>
            <person name="Looney B."/>
            <person name="Konkel Z."/>
            <person name="Slot J.C."/>
            <person name="Sakamoto Y."/>
            <person name="Steenwyk J.L."/>
            <person name="Rokas A."/>
            <person name="Carro J."/>
            <person name="Camarero S."/>
            <person name="Ferreira P."/>
            <person name="Molpeceres G."/>
            <person name="Ruiz-Duenas F.J."/>
            <person name="Serrano A."/>
            <person name="Henrissat B."/>
            <person name="Drula E."/>
            <person name="Hughes K.W."/>
            <person name="Mata J.L."/>
            <person name="Ishikawa N.K."/>
            <person name="Vargas-Isla R."/>
            <person name="Ushijima S."/>
            <person name="Smith C.A."/>
            <person name="Ahrendt S."/>
            <person name="Andreopoulos W."/>
            <person name="He G."/>
            <person name="Labutti K."/>
            <person name="Lipzen A."/>
            <person name="Ng V."/>
            <person name="Sandor L."/>
            <person name="Barry K."/>
            <person name="Martinez A.T."/>
            <person name="Xiao Y."/>
            <person name="Gibbons J.G."/>
            <person name="Terashima K."/>
            <person name="Hibbett D.S."/>
            <person name="Grigoriev I.V."/>
        </authorList>
    </citation>
    <scope>NUCLEOTIDE SEQUENCE</scope>
    <source>
        <strain evidence="1">TFB9207</strain>
    </source>
</reference>
<evidence type="ECO:0000313" key="2">
    <source>
        <dbReference type="Proteomes" id="UP001163846"/>
    </source>
</evidence>
<comment type="caution">
    <text evidence="1">The sequence shown here is derived from an EMBL/GenBank/DDBJ whole genome shotgun (WGS) entry which is preliminary data.</text>
</comment>